<dbReference type="Proteomes" id="UP000479190">
    <property type="component" value="Unassembled WGS sequence"/>
</dbReference>
<feature type="transmembrane region" description="Helical" evidence="1">
    <location>
        <begin position="71"/>
        <end position="90"/>
    </location>
</feature>
<keyword evidence="1" id="KW-1133">Transmembrane helix</keyword>
<dbReference type="EMBL" id="CADCXV010000442">
    <property type="protein sequence ID" value="CAB0030196.1"/>
    <property type="molecule type" value="Genomic_DNA"/>
</dbReference>
<evidence type="ECO:0000313" key="2">
    <source>
        <dbReference type="EMBL" id="CAB0030196.1"/>
    </source>
</evidence>
<dbReference type="AlphaFoldDB" id="A0A6H5HWW5"/>
<protein>
    <submittedName>
        <fullName evidence="2">Uncharacterized protein</fullName>
    </submittedName>
</protein>
<keyword evidence="1" id="KW-0472">Membrane</keyword>
<name>A0A6H5HWW5_9HYME</name>
<keyword evidence="1" id="KW-0812">Transmembrane</keyword>
<reference evidence="2 3" key="1">
    <citation type="submission" date="2020-02" db="EMBL/GenBank/DDBJ databases">
        <authorList>
            <person name="Ferguson B K."/>
        </authorList>
    </citation>
    <scope>NUCLEOTIDE SEQUENCE [LARGE SCALE GENOMIC DNA]</scope>
</reference>
<gene>
    <name evidence="2" type="ORF">TBRA_LOCUS2205</name>
</gene>
<feature type="transmembrane region" description="Helical" evidence="1">
    <location>
        <begin position="175"/>
        <end position="202"/>
    </location>
</feature>
<proteinExistence type="predicted"/>
<organism evidence="2 3">
    <name type="scientific">Trichogramma brassicae</name>
    <dbReference type="NCBI Taxonomy" id="86971"/>
    <lineage>
        <taxon>Eukaryota</taxon>
        <taxon>Metazoa</taxon>
        <taxon>Ecdysozoa</taxon>
        <taxon>Arthropoda</taxon>
        <taxon>Hexapoda</taxon>
        <taxon>Insecta</taxon>
        <taxon>Pterygota</taxon>
        <taxon>Neoptera</taxon>
        <taxon>Endopterygota</taxon>
        <taxon>Hymenoptera</taxon>
        <taxon>Apocrita</taxon>
        <taxon>Proctotrupomorpha</taxon>
        <taxon>Chalcidoidea</taxon>
        <taxon>Trichogrammatidae</taxon>
        <taxon>Trichogramma</taxon>
    </lineage>
</organism>
<sequence>MVQAPQSFHFLGEKYPIRYAKLMIFLILPGSSCRRIVSYIFRSPTYPRTNLETVGPRSEVRPYGLYLTSQAGSASWSLTCIVYVISFTPLKCIAHRCSRRGDCWCVGGASRERLIARGLIYNTFVIRTHTTTHTPGWAAIYLDYVEGGTTGQKGRIYDLLDGDKRRAGRVAARSGLAIIVYCCFFVSFESILATQMICYIPYIQKFTVIIFNKFEGIQCSVYMPATLAVTYFHASVNWSSINLTQFASIAAVNRPRIFAIAIDRFAPRALTDNQPKGLHLVTRDKNDVPRKATSCDIRRRFGFVHRVTCVFSCHVDYRHWTDNIIVHGES</sequence>
<keyword evidence="3" id="KW-1185">Reference proteome</keyword>
<accession>A0A6H5HWW5</accession>
<evidence type="ECO:0000313" key="3">
    <source>
        <dbReference type="Proteomes" id="UP000479190"/>
    </source>
</evidence>
<evidence type="ECO:0000256" key="1">
    <source>
        <dbReference type="SAM" id="Phobius"/>
    </source>
</evidence>